<gene>
    <name evidence="1" type="ORF">LCGC14_0513410</name>
</gene>
<accession>A0A0F9UM84</accession>
<dbReference type="SUPFAM" id="SSF52540">
    <property type="entry name" value="P-loop containing nucleoside triphosphate hydrolases"/>
    <property type="match status" value="1"/>
</dbReference>
<protein>
    <recommendedName>
        <fullName evidence="2">Sulfotransferase domain-containing protein</fullName>
    </recommendedName>
</protein>
<dbReference type="PANTHER" id="PTHR11783">
    <property type="entry name" value="SULFOTRANSFERASE SULT"/>
    <property type="match status" value="1"/>
</dbReference>
<name>A0A0F9UM84_9ZZZZ</name>
<reference evidence="1" key="1">
    <citation type="journal article" date="2015" name="Nature">
        <title>Complex archaea that bridge the gap between prokaryotes and eukaryotes.</title>
        <authorList>
            <person name="Spang A."/>
            <person name="Saw J.H."/>
            <person name="Jorgensen S.L."/>
            <person name="Zaremba-Niedzwiedzka K."/>
            <person name="Martijn J."/>
            <person name="Lind A.E."/>
            <person name="van Eijk R."/>
            <person name="Schleper C."/>
            <person name="Guy L."/>
            <person name="Ettema T.J."/>
        </authorList>
    </citation>
    <scope>NUCLEOTIDE SEQUENCE</scope>
</reference>
<sequence length="347" mass="41088">MPIDKSFSNSLMNLITMKALFFKYKDEILHNIRVFIQPTLVRLFPSRWYSDRAPDFLIVGLQKCGSTWLAILLDSHPEITCIPTILRPGATKGTKEGHFFDTLEAIDKDRNLFQIRIIQGHKGFFSDLYQLVDKVDREELIRKLVKRYNAFLLRQKKTSSRLVGDKTPEYIFYLDLIENLYPQIKNICILRNHCDRIVSFHYQQIGKKRLKHKVIEDREVEDYCDRIEREYKALLAFKGSIQFIIYENLLINPLPSLIAMLNYLKVSTDEKLLRNIIEQSRFESLSEDPSKGGRNPRRRTMFRKGVIGEGQKEMTEAQRKYVYRRLERLTSELMEKYSLDLNHYISF</sequence>
<evidence type="ECO:0000313" key="1">
    <source>
        <dbReference type="EMBL" id="KKN62281.1"/>
    </source>
</evidence>
<evidence type="ECO:0008006" key="2">
    <source>
        <dbReference type="Google" id="ProtNLM"/>
    </source>
</evidence>
<comment type="caution">
    <text evidence="1">The sequence shown here is derived from an EMBL/GenBank/DDBJ whole genome shotgun (WGS) entry which is preliminary data.</text>
</comment>
<organism evidence="1">
    <name type="scientific">marine sediment metagenome</name>
    <dbReference type="NCBI Taxonomy" id="412755"/>
    <lineage>
        <taxon>unclassified sequences</taxon>
        <taxon>metagenomes</taxon>
        <taxon>ecological metagenomes</taxon>
    </lineage>
</organism>
<dbReference type="Gene3D" id="3.40.50.300">
    <property type="entry name" value="P-loop containing nucleotide triphosphate hydrolases"/>
    <property type="match status" value="1"/>
</dbReference>
<dbReference type="EMBL" id="LAZR01000630">
    <property type="protein sequence ID" value="KKN62281.1"/>
    <property type="molecule type" value="Genomic_DNA"/>
</dbReference>
<dbReference type="Pfam" id="PF13469">
    <property type="entry name" value="Sulfotransfer_3"/>
    <property type="match status" value="1"/>
</dbReference>
<dbReference type="AlphaFoldDB" id="A0A0F9UM84"/>
<dbReference type="InterPro" id="IPR027417">
    <property type="entry name" value="P-loop_NTPase"/>
</dbReference>
<proteinExistence type="predicted"/>